<dbReference type="InterPro" id="IPR000182">
    <property type="entry name" value="GNAT_dom"/>
</dbReference>
<name>A0AAE3SYP2_9BURK</name>
<dbReference type="GO" id="GO:0016747">
    <property type="term" value="F:acyltransferase activity, transferring groups other than amino-acyl groups"/>
    <property type="evidence" value="ECO:0007669"/>
    <property type="project" value="InterPro"/>
</dbReference>
<proteinExistence type="predicted"/>
<dbReference type="Proteomes" id="UP001212602">
    <property type="component" value="Unassembled WGS sequence"/>
</dbReference>
<evidence type="ECO:0000256" key="1">
    <source>
        <dbReference type="ARBA" id="ARBA00022679"/>
    </source>
</evidence>
<dbReference type="RefSeq" id="WP_271427536.1">
    <property type="nucleotide sequence ID" value="NZ_JAQIPB010000002.1"/>
</dbReference>
<keyword evidence="2" id="KW-0012">Acyltransferase</keyword>
<dbReference type="InterPro" id="IPR050832">
    <property type="entry name" value="Bact_Acetyltransf"/>
</dbReference>
<evidence type="ECO:0000256" key="2">
    <source>
        <dbReference type="ARBA" id="ARBA00023315"/>
    </source>
</evidence>
<dbReference type="PROSITE" id="PS51186">
    <property type="entry name" value="GNAT"/>
    <property type="match status" value="1"/>
</dbReference>
<dbReference type="AlphaFoldDB" id="A0AAE3SYP2"/>
<feature type="domain" description="N-acetyltransferase" evidence="3">
    <location>
        <begin position="9"/>
        <end position="172"/>
    </location>
</feature>
<evidence type="ECO:0000313" key="4">
    <source>
        <dbReference type="EMBL" id="MDA7416312.1"/>
    </source>
</evidence>
<dbReference type="EMBL" id="JAQIPB010000002">
    <property type="protein sequence ID" value="MDA7416312.1"/>
    <property type="molecule type" value="Genomic_DNA"/>
</dbReference>
<reference evidence="4" key="1">
    <citation type="submission" date="2023-01" db="EMBL/GenBank/DDBJ databases">
        <title>Xenophilus mangrovi sp. nov., isolated from soil of Mangrove nature reserve.</title>
        <authorList>
            <person name="Xu S."/>
            <person name="Liu Z."/>
            <person name="Xu Y."/>
        </authorList>
    </citation>
    <scope>NUCLEOTIDE SEQUENCE</scope>
    <source>
        <strain evidence="4">YW8</strain>
    </source>
</reference>
<protein>
    <submittedName>
        <fullName evidence="4">GNAT family N-acetyltransferase</fullName>
    </submittedName>
</protein>
<organism evidence="4 5">
    <name type="scientific">Xenophilus arseniciresistens</name>
    <dbReference type="NCBI Taxonomy" id="1283306"/>
    <lineage>
        <taxon>Bacteria</taxon>
        <taxon>Pseudomonadati</taxon>
        <taxon>Pseudomonadota</taxon>
        <taxon>Betaproteobacteria</taxon>
        <taxon>Burkholderiales</taxon>
        <taxon>Comamonadaceae</taxon>
        <taxon>Xenophilus</taxon>
    </lineage>
</organism>
<accession>A0AAE3SYP2</accession>
<dbReference type="PANTHER" id="PTHR43877">
    <property type="entry name" value="AMINOALKYLPHOSPHONATE N-ACETYLTRANSFERASE-RELATED-RELATED"/>
    <property type="match status" value="1"/>
</dbReference>
<keyword evidence="5" id="KW-1185">Reference proteome</keyword>
<gene>
    <name evidence="4" type="ORF">PGB34_08035</name>
</gene>
<dbReference type="SUPFAM" id="SSF55729">
    <property type="entry name" value="Acyl-CoA N-acyltransferases (Nat)"/>
    <property type="match status" value="1"/>
</dbReference>
<dbReference type="Gene3D" id="3.40.630.30">
    <property type="match status" value="1"/>
</dbReference>
<dbReference type="Pfam" id="PF13508">
    <property type="entry name" value="Acetyltransf_7"/>
    <property type="match status" value="1"/>
</dbReference>
<keyword evidence="1" id="KW-0808">Transferase</keyword>
<evidence type="ECO:0000259" key="3">
    <source>
        <dbReference type="PROSITE" id="PS51186"/>
    </source>
</evidence>
<dbReference type="InterPro" id="IPR016181">
    <property type="entry name" value="Acyl_CoA_acyltransferase"/>
</dbReference>
<comment type="caution">
    <text evidence="4">The sequence shown here is derived from an EMBL/GenBank/DDBJ whole genome shotgun (WGS) entry which is preliminary data.</text>
</comment>
<evidence type="ECO:0000313" key="5">
    <source>
        <dbReference type="Proteomes" id="UP001212602"/>
    </source>
</evidence>
<sequence length="292" mass="33326">MPDQRLNDLHLRPFAGDSDFAAMAEVANAVFAADAMGWVRTPEHMRREYAAFTDFDPARDIVMAEVGSRLVGYVRTAHWTDETGLLAQGQTGFVHPQFRRRGVGTALLRWIEARQREVARARHAAASVHHVFVTEGELGRAAMLQRAGYATVRQFLRMQRPTLDDIPEIPMPEGFELRSVQPEHLRLIFDAHMEALRGHWGMAPARPGDFERWTKAPTFQPQLWQVAWHVESGQVAGQVKPFINAEQNATQNRRRGETEFISVGQPWRRRGLARALITRSSRAHWWRNARPA</sequence>
<dbReference type="CDD" id="cd04301">
    <property type="entry name" value="NAT_SF"/>
    <property type="match status" value="1"/>
</dbReference>